<dbReference type="AlphaFoldDB" id="W4LR39"/>
<keyword evidence="3" id="KW-1185">Reference proteome</keyword>
<dbReference type="InterPro" id="IPR011251">
    <property type="entry name" value="Luciferase-like_dom"/>
</dbReference>
<dbReference type="SUPFAM" id="SSF51679">
    <property type="entry name" value="Bacterial luciferase-like"/>
    <property type="match status" value="1"/>
</dbReference>
<name>W4LR39_9BACT</name>
<evidence type="ECO:0000313" key="3">
    <source>
        <dbReference type="Proteomes" id="UP000019140"/>
    </source>
</evidence>
<reference evidence="2 3" key="1">
    <citation type="journal article" date="2014" name="Nature">
        <title>An environmental bacterial taxon with a large and distinct metabolic repertoire.</title>
        <authorList>
            <person name="Wilson M.C."/>
            <person name="Mori T."/>
            <person name="Ruckert C."/>
            <person name="Uria A.R."/>
            <person name="Helf M.J."/>
            <person name="Takada K."/>
            <person name="Gernert C."/>
            <person name="Steffens U.A."/>
            <person name="Heycke N."/>
            <person name="Schmitt S."/>
            <person name="Rinke C."/>
            <person name="Helfrich E.J."/>
            <person name="Brachmann A.O."/>
            <person name="Gurgui C."/>
            <person name="Wakimoto T."/>
            <person name="Kracht M."/>
            <person name="Crusemann M."/>
            <person name="Hentschel U."/>
            <person name="Abe I."/>
            <person name="Matsunaga S."/>
            <person name="Kalinowski J."/>
            <person name="Takeyama H."/>
            <person name="Piel J."/>
        </authorList>
    </citation>
    <scope>NUCLEOTIDE SEQUENCE [LARGE SCALE GENOMIC DNA]</scope>
    <source>
        <strain evidence="3">TSY2</strain>
    </source>
</reference>
<dbReference type="EMBL" id="AZHX01001787">
    <property type="protein sequence ID" value="ETW99851.1"/>
    <property type="molecule type" value="Genomic_DNA"/>
</dbReference>
<dbReference type="Gene3D" id="3.20.20.30">
    <property type="entry name" value="Luciferase-like domain"/>
    <property type="match status" value="1"/>
</dbReference>
<accession>W4LR39</accession>
<dbReference type="GO" id="GO:0016705">
    <property type="term" value="F:oxidoreductase activity, acting on paired donors, with incorporation or reduction of molecular oxygen"/>
    <property type="evidence" value="ECO:0007669"/>
    <property type="project" value="InterPro"/>
</dbReference>
<evidence type="ECO:0000259" key="1">
    <source>
        <dbReference type="Pfam" id="PF00296"/>
    </source>
</evidence>
<feature type="non-terminal residue" evidence="2">
    <location>
        <position position="1"/>
    </location>
</feature>
<sequence length="162" mass="17321">TRAKLEIAAPNTPILLAALGPRMLRFAGERVEGTTLGQCGPRTIANYVLPHLDAGAEAAGRGRPRVMALVRICVTEDRSGAFAHAKVISARYQAFPSYARVLEKEGLADPADIHLIGSWQQVLDGLAAYAEAGVSDLRIEVSAHTEAAREATRMALAEYLSL</sequence>
<comment type="caution">
    <text evidence="2">The sequence shown here is derived from an EMBL/GenBank/DDBJ whole genome shotgun (WGS) entry which is preliminary data.</text>
</comment>
<evidence type="ECO:0000313" key="2">
    <source>
        <dbReference type="EMBL" id="ETW99851.1"/>
    </source>
</evidence>
<feature type="domain" description="Luciferase-like" evidence="1">
    <location>
        <begin position="10"/>
        <end position="135"/>
    </location>
</feature>
<dbReference type="InterPro" id="IPR036661">
    <property type="entry name" value="Luciferase-like_sf"/>
</dbReference>
<dbReference type="HOGENOM" id="CLU_1638883_0_0_7"/>
<protein>
    <recommendedName>
        <fullName evidence="1">Luciferase-like domain-containing protein</fullName>
    </recommendedName>
</protein>
<dbReference type="Proteomes" id="UP000019140">
    <property type="component" value="Unassembled WGS sequence"/>
</dbReference>
<proteinExistence type="predicted"/>
<dbReference type="Pfam" id="PF00296">
    <property type="entry name" value="Bac_luciferase"/>
    <property type="match status" value="1"/>
</dbReference>
<organism evidence="2 3">
    <name type="scientific">Candidatus Entotheonella gemina</name>
    <dbReference type="NCBI Taxonomy" id="1429439"/>
    <lineage>
        <taxon>Bacteria</taxon>
        <taxon>Pseudomonadati</taxon>
        <taxon>Nitrospinota/Tectimicrobiota group</taxon>
        <taxon>Candidatus Tectimicrobiota</taxon>
        <taxon>Candidatus Entotheonellia</taxon>
        <taxon>Candidatus Entotheonellales</taxon>
        <taxon>Candidatus Entotheonellaceae</taxon>
        <taxon>Candidatus Entotheonella</taxon>
    </lineage>
</organism>
<gene>
    <name evidence="2" type="ORF">ETSY2_40145</name>
</gene>